<proteinExistence type="predicted"/>
<dbReference type="Proteomes" id="UP000781173">
    <property type="component" value="Unassembled WGS sequence"/>
</dbReference>
<organism evidence="2 3">
    <name type="scientific">Candidatus Dojkabacteria bacterium</name>
    <dbReference type="NCBI Taxonomy" id="2099670"/>
    <lineage>
        <taxon>Bacteria</taxon>
        <taxon>Candidatus Dojkabacteria</taxon>
    </lineage>
</organism>
<gene>
    <name evidence="2" type="ORF">H3C67_00670</name>
</gene>
<accession>A0A952DU15</accession>
<protein>
    <submittedName>
        <fullName evidence="2">MBL fold metallo-hydrolase</fullName>
    </submittedName>
</protein>
<dbReference type="CDD" id="cd07731">
    <property type="entry name" value="ComA-like_MBL-fold"/>
    <property type="match status" value="1"/>
</dbReference>
<name>A0A952DU15_9BACT</name>
<comment type="caution">
    <text evidence="2">The sequence shown here is derived from an EMBL/GenBank/DDBJ whole genome shotgun (WGS) entry which is preliminary data.</text>
</comment>
<dbReference type="SMART" id="SM00849">
    <property type="entry name" value="Lactamase_B"/>
    <property type="match status" value="1"/>
</dbReference>
<dbReference type="EMBL" id="JACFOF010000001">
    <property type="protein sequence ID" value="MBW7953284.1"/>
    <property type="molecule type" value="Genomic_DNA"/>
</dbReference>
<feature type="domain" description="Metallo-beta-lactamase" evidence="1">
    <location>
        <begin position="35"/>
        <end position="227"/>
    </location>
</feature>
<evidence type="ECO:0000259" key="1">
    <source>
        <dbReference type="SMART" id="SM00849"/>
    </source>
</evidence>
<dbReference type="InterPro" id="IPR035681">
    <property type="entry name" value="ComA-like_MBL"/>
</dbReference>
<dbReference type="InterPro" id="IPR052159">
    <property type="entry name" value="Competence_DNA_uptake"/>
</dbReference>
<dbReference type="Gene3D" id="3.60.15.10">
    <property type="entry name" value="Ribonuclease Z/Hydroxyacylglutathione hydrolase-like"/>
    <property type="match status" value="1"/>
</dbReference>
<dbReference type="InterPro" id="IPR001279">
    <property type="entry name" value="Metallo-B-lactamas"/>
</dbReference>
<dbReference type="InterPro" id="IPR036866">
    <property type="entry name" value="RibonucZ/Hydroxyglut_hydro"/>
</dbReference>
<evidence type="ECO:0000313" key="3">
    <source>
        <dbReference type="Proteomes" id="UP000781173"/>
    </source>
</evidence>
<dbReference type="PANTHER" id="PTHR30619">
    <property type="entry name" value="DNA INTERNALIZATION/COMPETENCE PROTEIN COMEC/REC2"/>
    <property type="match status" value="1"/>
</dbReference>
<dbReference type="Pfam" id="PF00753">
    <property type="entry name" value="Lactamase_B"/>
    <property type="match status" value="1"/>
</dbReference>
<evidence type="ECO:0000313" key="2">
    <source>
        <dbReference type="EMBL" id="MBW7953284.1"/>
    </source>
</evidence>
<reference evidence="2" key="1">
    <citation type="journal article" date="2022" name="ISME J.">
        <title>A general approach to explore prokaryotic protein glycosylation reveals the unique surface layer modulation of an anammox bacterium.</title>
        <authorList>
            <person name="Pabst M."/>
            <person name="Grouzdev D.S."/>
            <person name="Lawson C.E."/>
            <person name="Kleikamp H.B.C."/>
            <person name="de Ram C."/>
            <person name="Louwen R."/>
            <person name="Lin Y.M."/>
            <person name="Lucker S."/>
            <person name="van Loosdrecht M.C.M."/>
            <person name="Laureni M."/>
        </authorList>
    </citation>
    <scope>NUCLEOTIDE SEQUENCE</scope>
    <source>
        <strain evidence="2">BROCD043</strain>
    </source>
</reference>
<dbReference type="SUPFAM" id="SSF56281">
    <property type="entry name" value="Metallo-hydrolase/oxidoreductase"/>
    <property type="match status" value="1"/>
</dbReference>
<dbReference type="AlphaFoldDB" id="A0A952DU15"/>
<sequence length="271" mass="30492">MIKLLMVLLLVITNFPYLKYEQQNILQISVLEVGQGDSILIRSADGKYLLVDGGPDASVLSRLGQILPVWIREIDYLVITHPDLDHLGGAVEVLARYKIKNLIISDHKSSSQAYAFLEKLMSNVKSTTKFAGESIVLGCCTVLDFLWPDKSLDRSTLSANDNSLVFQLRYNDFDMLFTGDIEEKIEAEILVSDIDVLKIAHHGSKTSTSNKLLESTNPEVAIISAGKNNKFNHPHPEVLQRLQDSGIDVYRTDQNNTVHIYSDGKKYWFKH</sequence>
<dbReference type="PANTHER" id="PTHR30619:SF1">
    <property type="entry name" value="RECOMBINATION PROTEIN 2"/>
    <property type="match status" value="1"/>
</dbReference>